<protein>
    <submittedName>
        <fullName evidence="3">Uncharacterized protein LOC108993568</fullName>
    </submittedName>
</protein>
<sequence length="318" mass="37175">MAEKSKPNIVFIMETKLNNKKCDRIRRRLRCDGCFGVEAVGKGGGLALLWNDEVQLEIVNYSQRHINAWIGGKEESQWLLTCFYGPPETVKRKEAWSLLKSMKPNGNEGWCIVGDFNEIITNDEKWGGKARPENQMEMFRELMRDGNLFDLGWRGDMYTWSNSHTYATFTKERLDRVVANPQWMNFYSETWVEVLVARTSDHKPLLVHINVQNPSTRMQVRQRKKGFKYEACWALDEECEVVLKEAWTGFSKVIGLLNNSRKALLRWNKNIKQRQGQEVEEKTKILQNLQAMENGSNVEEIRKVTKELHLALEKEDLW</sequence>
<dbReference type="GO" id="GO:0003824">
    <property type="term" value="F:catalytic activity"/>
    <property type="evidence" value="ECO:0007669"/>
    <property type="project" value="InterPro"/>
</dbReference>
<dbReference type="Gramene" id="Jr01_23990_p1">
    <property type="protein sequence ID" value="cds.Jr01_23990_p1"/>
    <property type="gene ID" value="Jr01_23990"/>
</dbReference>
<evidence type="ECO:0000259" key="1">
    <source>
        <dbReference type="Pfam" id="PF03372"/>
    </source>
</evidence>
<dbReference type="KEGG" id="jre:108993568"/>
<dbReference type="InterPro" id="IPR036691">
    <property type="entry name" value="Endo/exonu/phosph_ase_sf"/>
</dbReference>
<dbReference type="AlphaFoldDB" id="A0A2I4EXG0"/>
<organism evidence="2 3">
    <name type="scientific">Juglans regia</name>
    <name type="common">English walnut</name>
    <dbReference type="NCBI Taxonomy" id="51240"/>
    <lineage>
        <taxon>Eukaryota</taxon>
        <taxon>Viridiplantae</taxon>
        <taxon>Streptophyta</taxon>
        <taxon>Embryophyta</taxon>
        <taxon>Tracheophyta</taxon>
        <taxon>Spermatophyta</taxon>
        <taxon>Magnoliopsida</taxon>
        <taxon>eudicotyledons</taxon>
        <taxon>Gunneridae</taxon>
        <taxon>Pentapetalae</taxon>
        <taxon>rosids</taxon>
        <taxon>fabids</taxon>
        <taxon>Fagales</taxon>
        <taxon>Juglandaceae</taxon>
        <taxon>Juglans</taxon>
    </lineage>
</organism>
<evidence type="ECO:0000313" key="3">
    <source>
        <dbReference type="RefSeq" id="XP_018824085.1"/>
    </source>
</evidence>
<dbReference type="Gene3D" id="3.60.10.10">
    <property type="entry name" value="Endonuclease/exonuclease/phosphatase"/>
    <property type="match status" value="1"/>
</dbReference>
<feature type="domain" description="Endonuclease/exonuclease/phosphatase" evidence="1">
    <location>
        <begin position="5"/>
        <end position="202"/>
    </location>
</feature>
<dbReference type="OrthoDB" id="1001388at2759"/>
<gene>
    <name evidence="3" type="primary">LOC108993568</name>
</gene>
<name>A0A2I4EXG0_JUGRE</name>
<reference evidence="3" key="1">
    <citation type="submission" date="2025-08" db="UniProtKB">
        <authorList>
            <consortium name="RefSeq"/>
        </authorList>
    </citation>
    <scope>IDENTIFICATION</scope>
    <source>
        <tissue evidence="3">Leaves</tissue>
    </source>
</reference>
<dbReference type="Pfam" id="PF03372">
    <property type="entry name" value="Exo_endo_phos"/>
    <property type="match status" value="1"/>
</dbReference>
<evidence type="ECO:0000313" key="2">
    <source>
        <dbReference type="Proteomes" id="UP000235220"/>
    </source>
</evidence>
<dbReference type="STRING" id="51240.A0A2I4EXG0"/>
<dbReference type="InterPro" id="IPR005135">
    <property type="entry name" value="Endo/exonuclease/phosphatase"/>
</dbReference>
<dbReference type="Proteomes" id="UP000235220">
    <property type="component" value="Chromosome 1"/>
</dbReference>
<dbReference type="SUPFAM" id="SSF56219">
    <property type="entry name" value="DNase I-like"/>
    <property type="match status" value="1"/>
</dbReference>
<dbReference type="PANTHER" id="PTHR33710:SF62">
    <property type="entry name" value="DUF4283 DOMAIN PROTEIN"/>
    <property type="match status" value="1"/>
</dbReference>
<accession>A0A2I4EXG0</accession>
<keyword evidence="2" id="KW-1185">Reference proteome</keyword>
<dbReference type="PANTHER" id="PTHR33710">
    <property type="entry name" value="BNAC02G09200D PROTEIN"/>
    <property type="match status" value="1"/>
</dbReference>
<proteinExistence type="predicted"/>
<dbReference type="RefSeq" id="XP_018824085.1">
    <property type="nucleotide sequence ID" value="XM_018968540.1"/>
</dbReference>
<dbReference type="GeneID" id="108993568"/>